<sequence>MQETLLTMTGIGVVILGIGGALSQMLSVVDGKLTSSGSMMMIISLAGGAVMGELLQIENKVFQFGDWLKRISHSGEDNRFVSGFVSASCTVCIGAMAVIGSIQDGVSGDYSVLVAKGVIDAIIIFVMTAAQGKGSIFSAVPVGLFQGIITLLAFFAGDFLPAQAISNLSFVGSILILCVGLNLVRDKQIRVANTLPAVVVAVIFGYFQ</sequence>
<organism evidence="2">
    <name type="scientific">bioreactor metagenome</name>
    <dbReference type="NCBI Taxonomy" id="1076179"/>
    <lineage>
        <taxon>unclassified sequences</taxon>
        <taxon>metagenomes</taxon>
        <taxon>ecological metagenomes</taxon>
    </lineage>
</organism>
<feature type="transmembrane region" description="Helical" evidence="1">
    <location>
        <begin position="78"/>
        <end position="98"/>
    </location>
</feature>
<dbReference type="InterPro" id="IPR007563">
    <property type="entry name" value="DUF554"/>
</dbReference>
<dbReference type="AlphaFoldDB" id="A0A645EFV3"/>
<feature type="transmembrane region" description="Helical" evidence="1">
    <location>
        <begin position="39"/>
        <end position="57"/>
    </location>
</feature>
<feature type="transmembrane region" description="Helical" evidence="1">
    <location>
        <begin position="162"/>
        <end position="184"/>
    </location>
</feature>
<feature type="transmembrane region" description="Helical" evidence="1">
    <location>
        <begin position="110"/>
        <end position="129"/>
    </location>
</feature>
<feature type="transmembrane region" description="Helical" evidence="1">
    <location>
        <begin position="191"/>
        <end position="207"/>
    </location>
</feature>
<keyword evidence="1" id="KW-0472">Membrane</keyword>
<reference evidence="2" key="1">
    <citation type="submission" date="2019-08" db="EMBL/GenBank/DDBJ databases">
        <authorList>
            <person name="Kucharzyk K."/>
            <person name="Murdoch R.W."/>
            <person name="Higgins S."/>
            <person name="Loffler F."/>
        </authorList>
    </citation>
    <scope>NUCLEOTIDE SEQUENCE</scope>
</reference>
<evidence type="ECO:0000313" key="2">
    <source>
        <dbReference type="EMBL" id="MPM99998.1"/>
    </source>
</evidence>
<name>A0A645EFV3_9ZZZZ</name>
<gene>
    <name evidence="2" type="primary">ydfK_27</name>
    <name evidence="2" type="ORF">SDC9_147193</name>
</gene>
<comment type="caution">
    <text evidence="2">The sequence shown here is derived from an EMBL/GenBank/DDBJ whole genome shotgun (WGS) entry which is preliminary data.</text>
</comment>
<accession>A0A645EFV3</accession>
<dbReference type="Pfam" id="PF04474">
    <property type="entry name" value="DUF554"/>
    <property type="match status" value="1"/>
</dbReference>
<evidence type="ECO:0000256" key="1">
    <source>
        <dbReference type="SAM" id="Phobius"/>
    </source>
</evidence>
<dbReference type="EMBL" id="VSSQ01046049">
    <property type="protein sequence ID" value="MPM99998.1"/>
    <property type="molecule type" value="Genomic_DNA"/>
</dbReference>
<dbReference type="PANTHER" id="PTHR36111">
    <property type="entry name" value="INNER MEMBRANE PROTEIN-RELATED"/>
    <property type="match status" value="1"/>
</dbReference>
<keyword evidence="1" id="KW-0812">Transmembrane</keyword>
<protein>
    <submittedName>
        <fullName evidence="2">Putative membrane protein YdfK</fullName>
    </submittedName>
</protein>
<feature type="transmembrane region" description="Helical" evidence="1">
    <location>
        <begin position="136"/>
        <end position="156"/>
    </location>
</feature>
<proteinExistence type="predicted"/>
<dbReference type="PANTHER" id="PTHR36111:SF2">
    <property type="entry name" value="INNER MEMBRANE PROTEIN"/>
    <property type="match status" value="1"/>
</dbReference>
<keyword evidence="1" id="KW-1133">Transmembrane helix</keyword>